<dbReference type="RefSeq" id="WP_168139930.1">
    <property type="nucleotide sequence ID" value="NZ_JAAVJR010001143.1"/>
</dbReference>
<dbReference type="Gene3D" id="3.90.1150.50">
    <property type="entry name" value="Transcription-repair-coupling factor, D7 domain"/>
    <property type="match status" value="1"/>
</dbReference>
<evidence type="ECO:0000259" key="1">
    <source>
        <dbReference type="Pfam" id="PF03461"/>
    </source>
</evidence>
<protein>
    <recommendedName>
        <fullName evidence="1">Transcription-repair-coupling factor C-terminal domain-containing protein</fullName>
    </recommendedName>
</protein>
<proteinExistence type="predicted"/>
<keyword evidence="3" id="KW-1185">Reference proteome</keyword>
<sequence length="105" mass="12091">EAEDLLNSVRIKWIASKIGLEKIVMKQGKLIGYFIADQQSRFYQSKAFTRVLEYVQTHPHSCTMKEKKTRSGLRLLLTFEKVTSVDKALKVLQPLDVKPPVEVEE</sequence>
<dbReference type="EMBL" id="JAAVJR010001143">
    <property type="protein sequence ID" value="NJW55431.1"/>
    <property type="molecule type" value="Genomic_DNA"/>
</dbReference>
<dbReference type="InterPro" id="IPR005118">
    <property type="entry name" value="TRCF_C"/>
</dbReference>
<evidence type="ECO:0000313" key="2">
    <source>
        <dbReference type="EMBL" id="NJW55431.1"/>
    </source>
</evidence>
<dbReference type="Pfam" id="PF03461">
    <property type="entry name" value="TRCF"/>
    <property type="match status" value="1"/>
</dbReference>
<evidence type="ECO:0000313" key="3">
    <source>
        <dbReference type="Proteomes" id="UP000703674"/>
    </source>
</evidence>
<feature type="domain" description="Transcription-repair-coupling factor C-terminal" evidence="1">
    <location>
        <begin position="1"/>
        <end position="44"/>
    </location>
</feature>
<dbReference type="Proteomes" id="UP000703674">
    <property type="component" value="Unassembled WGS sequence"/>
</dbReference>
<dbReference type="SUPFAM" id="SSF143517">
    <property type="entry name" value="TRCF domain-like"/>
    <property type="match status" value="1"/>
</dbReference>
<accession>A0ABX1D4R2</accession>
<reference evidence="2 3" key="1">
    <citation type="submission" date="2020-03" db="EMBL/GenBank/DDBJ databases">
        <title>Salinimicrobium sp. nov, isolated from SCS.</title>
        <authorList>
            <person name="Cao W.R."/>
        </authorList>
    </citation>
    <scope>NUCLEOTIDE SEQUENCE [LARGE SCALE GENOMIC DNA]</scope>
    <source>
        <strain evidence="3">J15B91</strain>
    </source>
</reference>
<name>A0ABX1D4R2_9FLAO</name>
<comment type="caution">
    <text evidence="2">The sequence shown here is derived from an EMBL/GenBank/DDBJ whole genome shotgun (WGS) entry which is preliminary data.</text>
</comment>
<feature type="non-terminal residue" evidence="2">
    <location>
        <position position="1"/>
    </location>
</feature>
<organism evidence="2 3">
    <name type="scientific">Salinimicrobium oceani</name>
    <dbReference type="NCBI Taxonomy" id="2722702"/>
    <lineage>
        <taxon>Bacteria</taxon>
        <taxon>Pseudomonadati</taxon>
        <taxon>Bacteroidota</taxon>
        <taxon>Flavobacteriia</taxon>
        <taxon>Flavobacteriales</taxon>
        <taxon>Flavobacteriaceae</taxon>
        <taxon>Salinimicrobium</taxon>
    </lineage>
</organism>
<dbReference type="InterPro" id="IPR037235">
    <property type="entry name" value="TRCF-like_C_D7"/>
</dbReference>
<gene>
    <name evidence="2" type="ORF">HC175_21175</name>
</gene>